<protein>
    <submittedName>
        <fullName evidence="2">(wild Malaysian banana) hypothetical protein</fullName>
    </submittedName>
</protein>
<accession>A0A8D7FRT2</accession>
<evidence type="ECO:0000256" key="1">
    <source>
        <dbReference type="SAM" id="MobiDB-lite"/>
    </source>
</evidence>
<gene>
    <name evidence="2" type="ORF">GSMUA_79180.1</name>
</gene>
<feature type="compositionally biased region" description="Low complexity" evidence="1">
    <location>
        <begin position="129"/>
        <end position="148"/>
    </location>
</feature>
<dbReference type="AlphaFoldDB" id="A0A8D7FRT2"/>
<reference evidence="2" key="1">
    <citation type="submission" date="2021-03" db="EMBL/GenBank/DDBJ databases">
        <authorList>
            <consortium name="Genoscope - CEA"/>
            <person name="William W."/>
        </authorList>
    </citation>
    <scope>NUCLEOTIDE SEQUENCE</scope>
    <source>
        <strain evidence="2">Doubled-haploid Pahang</strain>
    </source>
</reference>
<name>A0A8D7FRT2_MUSAM</name>
<evidence type="ECO:0000313" key="2">
    <source>
        <dbReference type="EMBL" id="CAG1863024.1"/>
    </source>
</evidence>
<dbReference type="EMBL" id="HG996467">
    <property type="protein sequence ID" value="CAG1863024.1"/>
    <property type="molecule type" value="Genomic_DNA"/>
</dbReference>
<organism evidence="2">
    <name type="scientific">Musa acuminata subsp. malaccensis</name>
    <name type="common">Wild banana</name>
    <name type="synonym">Musa malaccensis</name>
    <dbReference type="NCBI Taxonomy" id="214687"/>
    <lineage>
        <taxon>Eukaryota</taxon>
        <taxon>Viridiplantae</taxon>
        <taxon>Streptophyta</taxon>
        <taxon>Embryophyta</taxon>
        <taxon>Tracheophyta</taxon>
        <taxon>Spermatophyta</taxon>
        <taxon>Magnoliopsida</taxon>
        <taxon>Liliopsida</taxon>
        <taxon>Zingiberales</taxon>
        <taxon>Musaceae</taxon>
        <taxon>Musa</taxon>
    </lineage>
</organism>
<sequence>MFACCIRLPPLIPHFLVELLYKPLCSLIHGPVLFITVLRELTTEFSSDSIVIVQKLVPKSSAGRQHLELILEHATLRDRLRAIAAAKQRQKAAPLLRRGTRAAEERGVGGRELVLRDEGVVVVPEEVEPFGPLEEQQLPGDGPPDLGDAGTEAEGDEVQRLPDDGAPLSHHGCASSFLGRGLNGGRRGRSEWGIELESDAAEVGGFVL</sequence>
<proteinExistence type="predicted"/>
<feature type="region of interest" description="Disordered" evidence="1">
    <location>
        <begin position="129"/>
        <end position="152"/>
    </location>
</feature>